<gene>
    <name evidence="1" type="ORF">QUW25_05015</name>
</gene>
<dbReference type="Proteomes" id="UP001529256">
    <property type="component" value="Unassembled WGS sequence"/>
</dbReference>
<dbReference type="EMBL" id="JAUDEA010000006">
    <property type="protein sequence ID" value="MDM8271031.1"/>
    <property type="molecule type" value="Genomic_DNA"/>
</dbReference>
<dbReference type="InterPro" id="IPR007358">
    <property type="entry name" value="Nucleoid_associated_NdpA"/>
</dbReference>
<keyword evidence="2" id="KW-1185">Reference proteome</keyword>
<organism evidence="1 2">
    <name type="scientific">Thermophilibacter provencensis</name>
    <dbReference type="NCBI Taxonomy" id="1852386"/>
    <lineage>
        <taxon>Bacteria</taxon>
        <taxon>Bacillati</taxon>
        <taxon>Actinomycetota</taxon>
        <taxon>Coriobacteriia</taxon>
        <taxon>Coriobacteriales</taxon>
        <taxon>Atopobiaceae</taxon>
        <taxon>Thermophilibacter</taxon>
    </lineage>
</organism>
<reference evidence="2" key="1">
    <citation type="submission" date="2023-06" db="EMBL/GenBank/DDBJ databases">
        <title>Identification and characterization of horizontal gene transfer across gut microbiota members of farm animals based on homology search.</title>
        <authorList>
            <person name="Zeman M."/>
            <person name="Kubasova T."/>
            <person name="Jahodarova E."/>
            <person name="Nykrynova M."/>
            <person name="Rychlik I."/>
        </authorList>
    </citation>
    <scope>NUCLEOTIDE SEQUENCE [LARGE SCALE GENOMIC DNA]</scope>
    <source>
        <strain evidence="2">153_Feed</strain>
    </source>
</reference>
<evidence type="ECO:0000313" key="1">
    <source>
        <dbReference type="EMBL" id="MDM8271031.1"/>
    </source>
</evidence>
<reference evidence="1 2" key="3">
    <citation type="submission" date="2023-06" db="EMBL/GenBank/DDBJ databases">
        <authorList>
            <person name="Zeman M."/>
            <person name="Kubasova T."/>
            <person name="Jahodarova E."/>
            <person name="Nykrynova M."/>
            <person name="Rychlik I."/>
        </authorList>
    </citation>
    <scope>NUCLEOTIDE SEQUENCE [LARGE SCALE GENOMIC DNA]</scope>
    <source>
        <strain evidence="1 2">153_Feed</strain>
    </source>
</reference>
<name>A0ABT7V3F4_9ACTN</name>
<accession>A0ABT7V3F4</accession>
<proteinExistence type="predicted"/>
<dbReference type="RefSeq" id="WP_289511125.1">
    <property type="nucleotide sequence ID" value="NZ_JAUDEA010000006.1"/>
</dbReference>
<protein>
    <submittedName>
        <fullName evidence="1">Nucleoid-associated protein</fullName>
    </submittedName>
</protein>
<comment type="caution">
    <text evidence="1">The sequence shown here is derived from an EMBL/GenBank/DDBJ whole genome shotgun (WGS) entry which is preliminary data.</text>
</comment>
<sequence length="351" mass="38836">MLKVDRAILHVFDFDSGSTYLSERPLDLTVRATRSYVQRHLRKISSNAESRHGEFSPDSGFAGELQRYLAGEREFVEFSCEIAQWFWEELRRAEDLEQCDLLVADFSDTDAGAVDALSTDAEVDAAFDGPAGKRFFAVVLLPRKQAFVHEVGGDANDISRVDATLPNPSQKVASYVLVDAETGSIDFHDKERSVGGEKVMVIPERFLQCTSKASSHEVIDEVNVIVRDVAEEFGLTPAVEVGRAKALVARTADVEESFSPVEVGRAVFAEKPEVAERFEQRVAEARLPEEAPVRRGVANRLTKSHKIRTDTGVEITFPSELAEKPGYLDFSTDAEGRITITVGNVAKIENR</sequence>
<evidence type="ECO:0000313" key="2">
    <source>
        <dbReference type="Proteomes" id="UP001529256"/>
    </source>
</evidence>
<dbReference type="Pfam" id="PF04245">
    <property type="entry name" value="NA37"/>
    <property type="match status" value="1"/>
</dbReference>
<reference evidence="1 2" key="2">
    <citation type="submission" date="2023-06" db="EMBL/GenBank/DDBJ databases">
        <title>Identification and characterization of horizontal gene transfer across gut microbiota members of farm animals based on homology search.</title>
        <authorList>
            <person name="Schwarzerova J."/>
            <person name="Nykrynova M."/>
            <person name="Jureckova K."/>
            <person name="Cejkova D."/>
            <person name="Rychlik I."/>
        </authorList>
    </citation>
    <scope>NUCLEOTIDE SEQUENCE [LARGE SCALE GENOMIC DNA]</scope>
    <source>
        <strain evidence="1 2">153_Feed</strain>
    </source>
</reference>